<evidence type="ECO:0000313" key="1">
    <source>
        <dbReference type="EMBL" id="MBW6397964.1"/>
    </source>
</evidence>
<evidence type="ECO:0000313" key="2">
    <source>
        <dbReference type="Proteomes" id="UP001196565"/>
    </source>
</evidence>
<comment type="caution">
    <text evidence="1">The sequence shown here is derived from an EMBL/GenBank/DDBJ whole genome shotgun (WGS) entry which is preliminary data.</text>
</comment>
<dbReference type="InterPro" id="IPR019600">
    <property type="entry name" value="Hemin_uptake_protein_HemP"/>
</dbReference>
<reference evidence="1 2" key="1">
    <citation type="submission" date="2021-07" db="EMBL/GenBank/DDBJ databases">
        <authorList>
            <person name="So Y."/>
        </authorList>
    </citation>
    <scope>NUCLEOTIDE SEQUENCE [LARGE SCALE GENOMIC DNA]</scope>
    <source>
        <strain evidence="1 2">HJA6</strain>
    </source>
</reference>
<dbReference type="Gene3D" id="2.10.70.10">
    <property type="entry name" value="Complement Module, domain 1"/>
    <property type="match status" value="1"/>
</dbReference>
<proteinExistence type="predicted"/>
<dbReference type="Pfam" id="PF10636">
    <property type="entry name" value="hemP"/>
    <property type="match status" value="1"/>
</dbReference>
<gene>
    <name evidence="1" type="ORF">KPL78_08915</name>
</gene>
<name>A0ABS7A6P0_9PROT</name>
<organism evidence="1 2">
    <name type="scientific">Roseomonas alba</name>
    <dbReference type="NCBI Taxonomy" id="2846776"/>
    <lineage>
        <taxon>Bacteria</taxon>
        <taxon>Pseudomonadati</taxon>
        <taxon>Pseudomonadota</taxon>
        <taxon>Alphaproteobacteria</taxon>
        <taxon>Acetobacterales</taxon>
        <taxon>Roseomonadaceae</taxon>
        <taxon>Roseomonas</taxon>
    </lineage>
</organism>
<accession>A0ABS7A6P0</accession>
<sequence length="53" mass="5738">MIAEAELAPASDQPVPVVNSADLLGSAREITILHGTEAYRLRLTRHGKLILTK</sequence>
<dbReference type="RefSeq" id="WP_219762589.1">
    <property type="nucleotide sequence ID" value="NZ_JAHYBZ010000003.1"/>
</dbReference>
<dbReference type="Proteomes" id="UP001196565">
    <property type="component" value="Unassembled WGS sequence"/>
</dbReference>
<dbReference type="EMBL" id="JAHYBZ010000003">
    <property type="protein sequence ID" value="MBW6397964.1"/>
    <property type="molecule type" value="Genomic_DNA"/>
</dbReference>
<protein>
    <submittedName>
        <fullName evidence="1">Hemin uptake protein HemP</fullName>
    </submittedName>
</protein>
<keyword evidence="2" id="KW-1185">Reference proteome</keyword>